<evidence type="ECO:0000313" key="2">
    <source>
        <dbReference type="EMBL" id="MDV6233086.1"/>
    </source>
</evidence>
<comment type="caution">
    <text evidence="2">The sequence shown here is derived from an EMBL/GenBank/DDBJ whole genome shotgun (WGS) entry which is preliminary data.</text>
</comment>
<dbReference type="RefSeq" id="WP_317549404.1">
    <property type="nucleotide sequence ID" value="NZ_JAWLKE010000008.1"/>
</dbReference>
<feature type="compositionally biased region" description="Pro residues" evidence="1">
    <location>
        <begin position="1"/>
        <end position="14"/>
    </location>
</feature>
<proteinExistence type="predicted"/>
<keyword evidence="3" id="KW-1185">Reference proteome</keyword>
<evidence type="ECO:0000256" key="1">
    <source>
        <dbReference type="SAM" id="MobiDB-lite"/>
    </source>
</evidence>
<feature type="region of interest" description="Disordered" evidence="1">
    <location>
        <begin position="1"/>
        <end position="20"/>
    </location>
</feature>
<gene>
    <name evidence="2" type="ORF">R3P95_21235</name>
</gene>
<dbReference type="EMBL" id="JAWLKE010000008">
    <property type="protein sequence ID" value="MDV6233086.1"/>
    <property type="molecule type" value="Genomic_DNA"/>
</dbReference>
<organism evidence="2 3">
    <name type="scientific">Rhodococcus cercidiphylli</name>
    <dbReference type="NCBI Taxonomy" id="489916"/>
    <lineage>
        <taxon>Bacteria</taxon>
        <taxon>Bacillati</taxon>
        <taxon>Actinomycetota</taxon>
        <taxon>Actinomycetes</taxon>
        <taxon>Mycobacteriales</taxon>
        <taxon>Nocardiaceae</taxon>
        <taxon>Rhodococcus</taxon>
    </lineage>
</organism>
<name>A0ABU4B3M7_9NOCA</name>
<accession>A0ABU4B3M7</accession>
<reference evidence="2 3" key="1">
    <citation type="submission" date="2023-10" db="EMBL/GenBank/DDBJ databases">
        <title>Development of a sustainable strategy for remediation of hydrocarbon-contaminated territories based on the waste exchange concept.</title>
        <authorList>
            <person name="Krivoruchko A."/>
        </authorList>
    </citation>
    <scope>NUCLEOTIDE SEQUENCE [LARGE SCALE GENOMIC DNA]</scope>
    <source>
        <strain evidence="2 3">IEGM 1322</strain>
    </source>
</reference>
<sequence>MTAAPEPPPVPQPQPITYECGDLDLYESGTALYSDGTTGYEAECDTYVAPAPPELRYCDYGGTAVLTDGSYVVNDPRCAATAPVPDAGYPYNESEDRNGDGVVNGYERCGVLCGEEPTSGDIQTQYGCEQGYITGPQCE</sequence>
<dbReference type="Proteomes" id="UP001185899">
    <property type="component" value="Unassembled WGS sequence"/>
</dbReference>
<evidence type="ECO:0000313" key="3">
    <source>
        <dbReference type="Proteomes" id="UP001185899"/>
    </source>
</evidence>
<protein>
    <submittedName>
        <fullName evidence="2">Uncharacterized protein</fullName>
    </submittedName>
</protein>